<proteinExistence type="predicted"/>
<keyword evidence="4" id="KW-1185">Reference proteome</keyword>
<dbReference type="SUPFAM" id="SSF159234">
    <property type="entry name" value="FomD-like"/>
    <property type="match status" value="1"/>
</dbReference>
<name>A0A370B0A6_9ACTN</name>
<dbReference type="PANTHER" id="PTHR39159:SF1">
    <property type="entry name" value="UPF0374 PROTEIN YGAC"/>
    <property type="match status" value="1"/>
</dbReference>
<dbReference type="PANTHER" id="PTHR39159">
    <property type="match status" value="1"/>
</dbReference>
<evidence type="ECO:0000256" key="1">
    <source>
        <dbReference type="ARBA" id="ARBA00022801"/>
    </source>
</evidence>
<dbReference type="GO" id="GO:0016787">
    <property type="term" value="F:hydrolase activity"/>
    <property type="evidence" value="ECO:0007669"/>
    <property type="project" value="UniProtKB-KW"/>
</dbReference>
<reference evidence="3 4" key="1">
    <citation type="submission" date="2018-07" db="EMBL/GenBank/DDBJ databases">
        <title>Streptomyces species from bats.</title>
        <authorList>
            <person name="Dunlap C."/>
        </authorList>
    </citation>
    <scope>NUCLEOTIDE SEQUENCE [LARGE SCALE GENOMIC DNA]</scope>
    <source>
        <strain evidence="3 4">AC230</strain>
    </source>
</reference>
<keyword evidence="1" id="KW-0378">Hydrolase</keyword>
<evidence type="ECO:0000313" key="3">
    <source>
        <dbReference type="EMBL" id="RDG33464.1"/>
    </source>
</evidence>
<dbReference type="InterPro" id="IPR007295">
    <property type="entry name" value="DUF402"/>
</dbReference>
<dbReference type="RefSeq" id="WP_114627229.1">
    <property type="nucleotide sequence ID" value="NZ_QQNA01000341.1"/>
</dbReference>
<dbReference type="InterPro" id="IPR050212">
    <property type="entry name" value="Ntdp-like"/>
</dbReference>
<protein>
    <submittedName>
        <fullName evidence="3">DUF402 domain-containing protein</fullName>
    </submittedName>
</protein>
<evidence type="ECO:0000313" key="4">
    <source>
        <dbReference type="Proteomes" id="UP000253741"/>
    </source>
</evidence>
<dbReference type="EMBL" id="QQNA01000341">
    <property type="protein sequence ID" value="RDG33464.1"/>
    <property type="molecule type" value="Genomic_DNA"/>
</dbReference>
<dbReference type="Proteomes" id="UP000253741">
    <property type="component" value="Unassembled WGS sequence"/>
</dbReference>
<sequence length="224" mass="25143">METFEAGETVVRRDVHRSGRVWSEQALRVVADTGEALVTACTPGAEVRWPALYAKARVEGDRTVRTEAFDAMAAGEWELAPGVWQETELLLWKPPGAWFSINAFFTAAGLRNWYVNFEHPTRRTGTGFDTFDLTIDLVIDPGLSAWTWKDEDEYAHVRRLGIVTDIEDRAVELARAQVLAMLVERAGPFADADQWASWRWNPAWTPPCLPQREEADPGAVAASR</sequence>
<organism evidence="3 4">
    <name type="scientific">Streptomyces corynorhini</name>
    <dbReference type="NCBI Taxonomy" id="2282652"/>
    <lineage>
        <taxon>Bacteria</taxon>
        <taxon>Bacillati</taxon>
        <taxon>Actinomycetota</taxon>
        <taxon>Actinomycetes</taxon>
        <taxon>Kitasatosporales</taxon>
        <taxon>Streptomycetaceae</taxon>
        <taxon>Streptomyces</taxon>
    </lineage>
</organism>
<comment type="caution">
    <text evidence="3">The sequence shown here is derived from an EMBL/GenBank/DDBJ whole genome shotgun (WGS) entry which is preliminary data.</text>
</comment>
<dbReference type="Gene3D" id="2.40.380.10">
    <property type="entry name" value="FomD-like"/>
    <property type="match status" value="1"/>
</dbReference>
<accession>A0A370B0A6</accession>
<dbReference type="InterPro" id="IPR035930">
    <property type="entry name" value="FomD-like_sf"/>
</dbReference>
<gene>
    <name evidence="3" type="ORF">DVH02_31315</name>
</gene>
<dbReference type="OrthoDB" id="3815685at2"/>
<dbReference type="AlphaFoldDB" id="A0A370B0A6"/>
<dbReference type="Pfam" id="PF04167">
    <property type="entry name" value="DUF402"/>
    <property type="match status" value="1"/>
</dbReference>
<evidence type="ECO:0000259" key="2">
    <source>
        <dbReference type="Pfam" id="PF04167"/>
    </source>
</evidence>
<feature type="domain" description="DUF402" evidence="2">
    <location>
        <begin position="61"/>
        <end position="180"/>
    </location>
</feature>